<dbReference type="InterPro" id="IPR001759">
    <property type="entry name" value="PTX_dom"/>
</dbReference>
<comment type="subunit">
    <text evidence="9">Homopentamer. Pentaxin (or pentraxin) have a discoid arrangement of 5 non-covalently bound subunits.</text>
</comment>
<dbReference type="GO" id="GO:0005576">
    <property type="term" value="C:extracellular region"/>
    <property type="evidence" value="ECO:0007669"/>
    <property type="project" value="UniProtKB-SubCell"/>
</dbReference>
<keyword evidence="6" id="KW-1015">Disulfide bond</keyword>
<comment type="caution">
    <text evidence="11">The sequence shown here is derived from an EMBL/GenBank/DDBJ whole genome shotgun (WGS) entry which is preliminary data.</text>
</comment>
<evidence type="ECO:0000259" key="10">
    <source>
        <dbReference type="PROSITE" id="PS51828"/>
    </source>
</evidence>
<comment type="similarity">
    <text evidence="7 9">Belongs to the pentraxin family.</text>
</comment>
<evidence type="ECO:0000256" key="6">
    <source>
        <dbReference type="ARBA" id="ARBA00023157"/>
    </source>
</evidence>
<keyword evidence="3 9" id="KW-0479">Metal-binding</keyword>
<dbReference type="Pfam" id="PF00354">
    <property type="entry name" value="Pentaxin"/>
    <property type="match status" value="2"/>
</dbReference>
<evidence type="ECO:0000256" key="8">
    <source>
        <dbReference type="PROSITE-ProRule" id="PRU01172"/>
    </source>
</evidence>
<evidence type="ECO:0000256" key="5">
    <source>
        <dbReference type="ARBA" id="ARBA00022837"/>
    </source>
</evidence>
<dbReference type="SUPFAM" id="SSF49899">
    <property type="entry name" value="Concanavalin A-like lectins/glucanases"/>
    <property type="match status" value="2"/>
</dbReference>
<feature type="domain" description="Pentraxin (PTX)" evidence="10">
    <location>
        <begin position="1"/>
        <end position="193"/>
    </location>
</feature>
<dbReference type="PANTHER" id="PTHR45869:SF7">
    <property type="entry name" value="C-REACTIVE PROTEIN"/>
    <property type="match status" value="1"/>
</dbReference>
<evidence type="ECO:0000256" key="7">
    <source>
        <dbReference type="ARBA" id="ARBA00038102"/>
    </source>
</evidence>
<protein>
    <recommendedName>
        <fullName evidence="9">Pentraxin family member</fullName>
    </recommendedName>
</protein>
<evidence type="ECO:0000256" key="3">
    <source>
        <dbReference type="ARBA" id="ARBA00022723"/>
    </source>
</evidence>
<organism evidence="11 12">
    <name type="scientific">Crenichthys baileyi</name>
    <name type="common">White River springfish</name>
    <dbReference type="NCBI Taxonomy" id="28760"/>
    <lineage>
        <taxon>Eukaryota</taxon>
        <taxon>Metazoa</taxon>
        <taxon>Chordata</taxon>
        <taxon>Craniata</taxon>
        <taxon>Vertebrata</taxon>
        <taxon>Euteleostomi</taxon>
        <taxon>Actinopterygii</taxon>
        <taxon>Neopterygii</taxon>
        <taxon>Teleostei</taxon>
        <taxon>Neoteleostei</taxon>
        <taxon>Acanthomorphata</taxon>
        <taxon>Ovalentaria</taxon>
        <taxon>Atherinomorphae</taxon>
        <taxon>Cyprinodontiformes</taxon>
        <taxon>Goodeidae</taxon>
        <taxon>Crenichthys</taxon>
    </lineage>
</organism>
<evidence type="ECO:0000256" key="4">
    <source>
        <dbReference type="ARBA" id="ARBA00022729"/>
    </source>
</evidence>
<gene>
    <name evidence="11" type="ORF">CRENBAI_025371</name>
</gene>
<dbReference type="PRINTS" id="PR00895">
    <property type="entry name" value="PENTAXIN"/>
</dbReference>
<keyword evidence="2" id="KW-0964">Secreted</keyword>
<dbReference type="PROSITE" id="PS51828">
    <property type="entry name" value="PTX_2"/>
    <property type="match status" value="1"/>
</dbReference>
<dbReference type="Gene3D" id="2.60.120.200">
    <property type="match status" value="2"/>
</dbReference>
<comment type="caution">
    <text evidence="8">Lacks conserved residue(s) required for the propagation of feature annotation.</text>
</comment>
<proteinExistence type="inferred from homology"/>
<reference evidence="11 12" key="1">
    <citation type="submission" date="2021-06" db="EMBL/GenBank/DDBJ databases">
        <authorList>
            <person name="Palmer J.M."/>
        </authorList>
    </citation>
    <scope>NUCLEOTIDE SEQUENCE [LARGE SCALE GENOMIC DNA]</scope>
    <source>
        <strain evidence="11 12">MEX-2019</strain>
        <tissue evidence="11">Muscle</tissue>
    </source>
</reference>
<evidence type="ECO:0000256" key="1">
    <source>
        <dbReference type="ARBA" id="ARBA00004613"/>
    </source>
</evidence>
<dbReference type="PANTHER" id="PTHR45869">
    <property type="entry name" value="C-REACTIVE PROTEIN-RELATED"/>
    <property type="match status" value="1"/>
</dbReference>
<evidence type="ECO:0000256" key="9">
    <source>
        <dbReference type="RuleBase" id="RU362112"/>
    </source>
</evidence>
<comment type="subcellular location">
    <subcellularLocation>
        <location evidence="1 9">Secreted</location>
    </subcellularLocation>
</comment>
<dbReference type="Proteomes" id="UP001311232">
    <property type="component" value="Unassembled WGS sequence"/>
</dbReference>
<name>A0AAV9RHQ1_9TELE</name>
<evidence type="ECO:0000256" key="2">
    <source>
        <dbReference type="ARBA" id="ARBA00022525"/>
    </source>
</evidence>
<dbReference type="SMART" id="SM00159">
    <property type="entry name" value="PTX"/>
    <property type="match status" value="1"/>
</dbReference>
<keyword evidence="4" id="KW-0732">Signal</keyword>
<sequence>MATNFEGLDLKLNKWHSICATWDSTSGVVQLWLDGEPSNRKFASSGSNINGPIIVALGQDQDTHGGGFDAKQSFVGMMSDVHMWDYKLSSYGGFASLDDVDNLCCKSPRFFTDLSKAYSLLSLATTISDYNFLIYKEEQDSYGGGFDSQQSFVGMMSYIHLWDYVLSPCEIQRYVDNLNFTPGNVLNLDGANI</sequence>
<dbReference type="GO" id="GO:0046872">
    <property type="term" value="F:metal ion binding"/>
    <property type="evidence" value="ECO:0007669"/>
    <property type="project" value="UniProtKB-KW"/>
</dbReference>
<evidence type="ECO:0000313" key="11">
    <source>
        <dbReference type="EMBL" id="KAK5608442.1"/>
    </source>
</evidence>
<keyword evidence="5 9" id="KW-0106">Calcium</keyword>
<dbReference type="InterPro" id="IPR013320">
    <property type="entry name" value="ConA-like_dom_sf"/>
</dbReference>
<evidence type="ECO:0000313" key="12">
    <source>
        <dbReference type="Proteomes" id="UP001311232"/>
    </source>
</evidence>
<accession>A0AAV9RHQ1</accession>
<keyword evidence="12" id="KW-1185">Reference proteome</keyword>
<dbReference type="AlphaFoldDB" id="A0AAV9RHQ1"/>
<comment type="cofactor">
    <cofactor evidence="9">
        <name>Ca(2+)</name>
        <dbReference type="ChEBI" id="CHEBI:29108"/>
    </cofactor>
    <text evidence="9">Binds 2 calcium ions per subunit.</text>
</comment>
<dbReference type="EMBL" id="JAHHUM010001810">
    <property type="protein sequence ID" value="KAK5608442.1"/>
    <property type="molecule type" value="Genomic_DNA"/>
</dbReference>
<dbReference type="InterPro" id="IPR051005">
    <property type="entry name" value="Pentraxin_domain"/>
</dbReference>